<dbReference type="InterPro" id="IPR043129">
    <property type="entry name" value="ATPase_NBD"/>
</dbReference>
<dbReference type="InterPro" id="IPR004000">
    <property type="entry name" value="Actin"/>
</dbReference>
<dbReference type="SUPFAM" id="SSF53067">
    <property type="entry name" value="Actin-like ATPase domain"/>
    <property type="match status" value="2"/>
</dbReference>
<dbReference type="Proteomes" id="UP000823046">
    <property type="component" value="Unassembled WGS sequence"/>
</dbReference>
<evidence type="ECO:0000256" key="2">
    <source>
        <dbReference type="ARBA" id="ARBA00049360"/>
    </source>
</evidence>
<dbReference type="Pfam" id="PF00022">
    <property type="entry name" value="Actin"/>
    <property type="match status" value="1"/>
</dbReference>
<comment type="caution">
    <text evidence="4">The sequence shown here is derived from an EMBL/GenBank/DDBJ whole genome shotgun (WGS) entry which is preliminary data.</text>
</comment>
<name>A0ABQ7JF46_9APIC</name>
<comment type="similarity">
    <text evidence="3">Belongs to the actin family.</text>
</comment>
<evidence type="ECO:0000256" key="3">
    <source>
        <dbReference type="RuleBase" id="RU000487"/>
    </source>
</evidence>
<dbReference type="EMBL" id="JADAQX010000035">
    <property type="protein sequence ID" value="KAF8822635.1"/>
    <property type="molecule type" value="Genomic_DNA"/>
</dbReference>
<evidence type="ECO:0000313" key="4">
    <source>
        <dbReference type="EMBL" id="KAF8822635.1"/>
    </source>
</evidence>
<dbReference type="Gene3D" id="3.30.420.40">
    <property type="match status" value="4"/>
</dbReference>
<sequence>MATTLQMNHHGGDDVSAIVIDLGSHTTRVGYGQEDSPKQWWNSVCGKSLRYTDDKGSQKLIFPLSFHTLYESVEVKHCVYSEGCQRMIDPDVFEHIVSRTCEGYILDSFLDHTGIVESNATQSCTHVGGLGVTLSEHPVLLSEPSKHSLHVRENMAEIMFEHFHVPALYLAKQAMLSSFSIGRDSGLIVDIGASGLTISPLVEGYVLQKCMLEYPFGGDWLDSHIHQSLIMDQNIFLFPFYGRKQKGGNSSNRLKGTSPHIGEIDLSRVHQSYLQYSQLEVIKVLKESICRVRQNTAIPTKWKEEKPHDIHGNHSCHTYKENECHTDSNYYELPDGTSVNVQKYKFDVGELLFQPQNIPEFSHHSSSPDFRGLPQAIVDCVLKCDVDIRKDMLNAIILTGGTSLMPGLIDRVNLSLHEDEALLSSAIKYKIVAPSTTIERRFGVWLGGSILASLGTFQQLWISRQDYDEHGIRILEKYCS</sequence>
<reference evidence="4 5" key="1">
    <citation type="journal article" date="2020" name="bioRxiv">
        <title>Metabolic contributions of an alphaproteobacterial endosymbiont in the apicomplexan Cardiosporidium cionae.</title>
        <authorList>
            <person name="Hunter E.S."/>
            <person name="Paight C.J."/>
            <person name="Lane C.E."/>
        </authorList>
    </citation>
    <scope>NUCLEOTIDE SEQUENCE [LARGE SCALE GENOMIC DNA]</scope>
    <source>
        <strain evidence="4">ESH_2018</strain>
    </source>
</reference>
<protein>
    <submittedName>
        <fullName evidence="4">Actin like protein ALP2a</fullName>
    </submittedName>
</protein>
<keyword evidence="5" id="KW-1185">Reference proteome</keyword>
<gene>
    <name evidence="4" type="primary">ALP2A</name>
    <name evidence="4" type="ORF">IE077_003231</name>
</gene>
<comment type="catalytic activity">
    <reaction evidence="2">
        <text>ATP + H2O = ADP + phosphate + H(+)</text>
        <dbReference type="Rhea" id="RHEA:13065"/>
        <dbReference type="ChEBI" id="CHEBI:15377"/>
        <dbReference type="ChEBI" id="CHEBI:15378"/>
        <dbReference type="ChEBI" id="CHEBI:30616"/>
        <dbReference type="ChEBI" id="CHEBI:43474"/>
        <dbReference type="ChEBI" id="CHEBI:456216"/>
    </reaction>
</comment>
<dbReference type="Gene3D" id="3.90.640.10">
    <property type="entry name" value="Actin, Chain A, domain 4"/>
    <property type="match status" value="1"/>
</dbReference>
<evidence type="ECO:0000256" key="1">
    <source>
        <dbReference type="ARBA" id="ARBA00022801"/>
    </source>
</evidence>
<dbReference type="InterPro" id="IPR004001">
    <property type="entry name" value="Actin_CS"/>
</dbReference>
<accession>A0ABQ7JF46</accession>
<dbReference type="SMART" id="SM00268">
    <property type="entry name" value="ACTIN"/>
    <property type="match status" value="1"/>
</dbReference>
<keyword evidence="1" id="KW-0378">Hydrolase</keyword>
<organism evidence="4 5">
    <name type="scientific">Cardiosporidium cionae</name>
    <dbReference type="NCBI Taxonomy" id="476202"/>
    <lineage>
        <taxon>Eukaryota</taxon>
        <taxon>Sar</taxon>
        <taxon>Alveolata</taxon>
        <taxon>Apicomplexa</taxon>
        <taxon>Aconoidasida</taxon>
        <taxon>Nephromycida</taxon>
        <taxon>Cardiosporidium</taxon>
    </lineage>
</organism>
<dbReference type="PANTHER" id="PTHR11937">
    <property type="entry name" value="ACTIN"/>
    <property type="match status" value="1"/>
</dbReference>
<dbReference type="PROSITE" id="PS00432">
    <property type="entry name" value="ACTINS_2"/>
    <property type="match status" value="1"/>
</dbReference>
<evidence type="ECO:0000313" key="5">
    <source>
        <dbReference type="Proteomes" id="UP000823046"/>
    </source>
</evidence>
<proteinExistence type="inferred from homology"/>